<keyword evidence="3" id="KW-1185">Reference proteome</keyword>
<dbReference type="EMBL" id="BAABAB010000021">
    <property type="protein sequence ID" value="GAA3625006.1"/>
    <property type="molecule type" value="Genomic_DNA"/>
</dbReference>
<feature type="transmembrane region" description="Helical" evidence="1">
    <location>
        <begin position="33"/>
        <end position="51"/>
    </location>
</feature>
<evidence type="ECO:0000256" key="1">
    <source>
        <dbReference type="SAM" id="Phobius"/>
    </source>
</evidence>
<feature type="transmembrane region" description="Helical" evidence="1">
    <location>
        <begin position="57"/>
        <end position="80"/>
    </location>
</feature>
<protein>
    <recommendedName>
        <fullName evidence="4">DUF304 domain-containing protein</fullName>
    </recommendedName>
</protein>
<keyword evidence="1" id="KW-1133">Transmembrane helix</keyword>
<sequence length="176" mass="19107">MTGGAIEELVVAYDLERVTERAERRRRLFRSRLVSLLITVLVVVGFAIWLRSQGQPLGLWVSVVIVTISVAWAAISYLIYRRARRELGELRPGTAIRIGRGGVVIGDLSSGWDGVAEIATVKGGLGRSARLALRLRDGRTSSVALDQVSVLPATLDSTTRVYSAGRHGVDLTALEI</sequence>
<name>A0ABP7A521_9ACTN</name>
<keyword evidence="1" id="KW-0812">Transmembrane</keyword>
<reference evidence="3" key="1">
    <citation type="journal article" date="2019" name="Int. J. Syst. Evol. Microbiol.">
        <title>The Global Catalogue of Microorganisms (GCM) 10K type strain sequencing project: providing services to taxonomists for standard genome sequencing and annotation.</title>
        <authorList>
            <consortium name="The Broad Institute Genomics Platform"/>
            <consortium name="The Broad Institute Genome Sequencing Center for Infectious Disease"/>
            <person name="Wu L."/>
            <person name="Ma J."/>
        </authorList>
    </citation>
    <scope>NUCLEOTIDE SEQUENCE [LARGE SCALE GENOMIC DNA]</scope>
    <source>
        <strain evidence="3">JCM 16929</strain>
    </source>
</reference>
<dbReference type="RefSeq" id="WP_344805753.1">
    <property type="nucleotide sequence ID" value="NZ_BAABAB010000021.1"/>
</dbReference>
<keyword evidence="1" id="KW-0472">Membrane</keyword>
<evidence type="ECO:0008006" key="4">
    <source>
        <dbReference type="Google" id="ProtNLM"/>
    </source>
</evidence>
<accession>A0ABP7A521</accession>
<gene>
    <name evidence="2" type="ORF">GCM10022236_29140</name>
</gene>
<proteinExistence type="predicted"/>
<evidence type="ECO:0000313" key="3">
    <source>
        <dbReference type="Proteomes" id="UP001501490"/>
    </source>
</evidence>
<organism evidence="2 3">
    <name type="scientific">Microlunatus ginsengisoli</name>
    <dbReference type="NCBI Taxonomy" id="363863"/>
    <lineage>
        <taxon>Bacteria</taxon>
        <taxon>Bacillati</taxon>
        <taxon>Actinomycetota</taxon>
        <taxon>Actinomycetes</taxon>
        <taxon>Propionibacteriales</taxon>
        <taxon>Propionibacteriaceae</taxon>
        <taxon>Microlunatus</taxon>
    </lineage>
</organism>
<comment type="caution">
    <text evidence="2">The sequence shown here is derived from an EMBL/GenBank/DDBJ whole genome shotgun (WGS) entry which is preliminary data.</text>
</comment>
<dbReference type="Proteomes" id="UP001501490">
    <property type="component" value="Unassembled WGS sequence"/>
</dbReference>
<evidence type="ECO:0000313" key="2">
    <source>
        <dbReference type="EMBL" id="GAA3625006.1"/>
    </source>
</evidence>